<evidence type="ECO:0000259" key="1">
    <source>
        <dbReference type="Pfam" id="PF00656"/>
    </source>
</evidence>
<sequence length="1609" mass="177915">MGGHYALLIGVPDTPTDLFKPLGATVRADLDAMHDALTESGYDIAYCSPDHDRREQPTRGAIQRAINHACREAPEGSVLLLYFSGHGIAVDGESYLVPSDVYPDLDDDQRPDRGSLIPLVPRAVEKCRASLIVMIVDACRDGGTGLGGGALRFPPTGAFALVTSCADGETSGFNDTGSYFTQHLSEALARRDPARTLREVFDTAVAGLSRHLVTTDADPQSPQIRWAADGTESTVAICEGDEVRTAWRRAVENSPLWNRARCDAAAVAPVRAAVVDVIEKAAEDWQDAKAFLSARTGLDDRWSSHRYPIRVLAALAQIFPADARLSPQELGMAIAVPFLRESIMSAGLRDAAVIEPTDFTRRFAGGHRDDLELTYSMFERVCRRADGLANRGRTKARDDLALWLVHRWLIARPRLWEGPDAVEAGRRLSSALSSAGAQRPFTSGELASVAQALMHAVGSNADDPRLLERIARPGFTPQARSLAALLAVAGNMAVDGRRMPTVIADHIGITDELPLSTLHRAIEHLSWTKEGDVLALDAVCNHPAVHRAFETVVATTEDARKSFAVEARASFAAVPGSDPGLLSALPAGFTDGRLRPEHRNDEKIYELPLLAFRLSDEKIRELLMGRQLYGDPSLAIRELYQNALDACRYRQMRRRYLTALGKPLADWKGSISFTQGEENGRAYIECSDNGIGMTAGALKNTFANAGERFVHRQDFRYEQALWQELDSSLRLIPNSQFGIGVFSYFMIADEIEITTRAVRDDDQPGVDTSHIRIASSGSLFQITRAGGVPSGGTTIRLYLTGETDVSALRTLRHLLWLSEFHVQVDHHDTGTETWLPEDLHPPGGTGTETLRHGADFWWVPGEGGLIADGIRTDQEIDGLVINLRGEHRPRFTVDRNSLQDWDKSWVEAQIQAALPFLLDWPELTLTWLWKVTDSAPHVAQSIYRFLVAEQHPIPLGGNRGDARAPLTELGCLPFDHTIVGIQSWGWGSADRLWLRAWRQGVWAQAANVGAERRLPVPQNLAGFPAAGPEDSAALTKVFTAGTRLEGQPNFRPDAALLLELFEKQPDEPPSALRRLRRYAITGLDVSCLRGVPLPEQPFDEDERFLYSALAAWSVSPSGWPDGQGLALASRRLNVPVAETIRRIEQLIPGAPPIPLDMAMLPLETVTAADLRLLNRFWESESRVIGPRIAAEASTDLGLPLSTVLTMFRRLSGFGFEVPDTHVYPESPTQTEIEALRYIPDFGSKLIEFEFIAFAAKLGRSAHSVAKELERLQDLGFLTLPELSDTMDEPFSEAEQNILSTRFQGYAGHIKYRPGSWNLVDQLISSVGTPERRSYMKDRDDHQRLLRICALKRPVSAAELFDISLTLRLNFADAVKHYQELFPETADLTDIPVAARTSTVRCDSDAESLALLGPWLTQLNNCERLTWRLTPWDIVSNSQLARLPVGEFLDDLARFRVLGAPVPEPTEAERKTLTSYVPDAYDITMLTTVVNYYDSIPVTRVDPFLLLKTAGRFGWTVKYADERFARFAPLGLALEYPRDACPDEIVYWQDLLAVTEWLDGQAPVVSGVVGREHVRKAAEDLEEPEEKVVERLSKYAGLFGYRVEEAANGG</sequence>
<dbReference type="Gene3D" id="3.30.565.10">
    <property type="entry name" value="Histidine kinase-like ATPase, C-terminal domain"/>
    <property type="match status" value="1"/>
</dbReference>
<reference evidence="5" key="1">
    <citation type="journal article" date="2019" name="Int. J. Syst. Evol. Microbiol.">
        <title>The Global Catalogue of Microorganisms (GCM) 10K type strain sequencing project: providing services to taxonomists for standard genome sequencing and annotation.</title>
        <authorList>
            <consortium name="The Broad Institute Genomics Platform"/>
            <consortium name="The Broad Institute Genome Sequencing Center for Infectious Disease"/>
            <person name="Wu L."/>
            <person name="Ma J."/>
        </authorList>
    </citation>
    <scope>NUCLEOTIDE SEQUENCE [LARGE SCALE GENOMIC DNA]</scope>
    <source>
        <strain evidence="5">JCM 8201</strain>
    </source>
</reference>
<protein>
    <recommendedName>
        <fullName evidence="6">Caspase domain-containing protein</fullName>
    </recommendedName>
</protein>
<evidence type="ECO:0000259" key="3">
    <source>
        <dbReference type="Pfam" id="PF24410"/>
    </source>
</evidence>
<dbReference type="PANTHER" id="PTHR22576">
    <property type="entry name" value="MUCOSA ASSOCIATED LYMPHOID TISSUE LYMPHOMA TRANSLOCATION PROTEIN 1/PARACASPASE"/>
    <property type="match status" value="1"/>
</dbReference>
<dbReference type="Pfam" id="PF24410">
    <property type="entry name" value="wHTH-HSP90_Na-assoc"/>
    <property type="match status" value="1"/>
</dbReference>
<dbReference type="SUPFAM" id="SSF55874">
    <property type="entry name" value="ATPase domain of HSP90 chaperone/DNA topoisomerase II/histidine kinase"/>
    <property type="match status" value="1"/>
</dbReference>
<evidence type="ECO:0008006" key="6">
    <source>
        <dbReference type="Google" id="ProtNLM"/>
    </source>
</evidence>
<comment type="caution">
    <text evidence="4">The sequence shown here is derived from an EMBL/GenBank/DDBJ whole genome shotgun (WGS) entry which is preliminary data.</text>
</comment>
<dbReference type="EMBL" id="BAAATZ010000012">
    <property type="protein sequence ID" value="GAA2727822.1"/>
    <property type="molecule type" value="Genomic_DNA"/>
</dbReference>
<gene>
    <name evidence="4" type="ORF">GCM10010439_34660</name>
</gene>
<keyword evidence="5" id="KW-1185">Reference proteome</keyword>
<dbReference type="InterPro" id="IPR036890">
    <property type="entry name" value="HATPase_C_sf"/>
</dbReference>
<evidence type="ECO:0000259" key="2">
    <source>
        <dbReference type="Pfam" id="PF24401"/>
    </source>
</evidence>
<feature type="domain" description="iHD-CE" evidence="2">
    <location>
        <begin position="247"/>
        <end position="596"/>
    </location>
</feature>
<evidence type="ECO:0000313" key="5">
    <source>
        <dbReference type="Proteomes" id="UP001501842"/>
    </source>
</evidence>
<dbReference type="RefSeq" id="WP_344451450.1">
    <property type="nucleotide sequence ID" value="NZ_BAAATZ010000012.1"/>
</dbReference>
<dbReference type="Pfam" id="PF00656">
    <property type="entry name" value="Peptidase_C14"/>
    <property type="match status" value="1"/>
</dbReference>
<dbReference type="SUPFAM" id="SSF52129">
    <property type="entry name" value="Caspase-like"/>
    <property type="match status" value="1"/>
</dbReference>
<feature type="domain" description="Peptidase C14 caspase" evidence="1">
    <location>
        <begin position="6"/>
        <end position="209"/>
    </location>
</feature>
<dbReference type="InterPro" id="IPR011600">
    <property type="entry name" value="Pept_C14_caspase"/>
</dbReference>
<dbReference type="InterPro" id="IPR056506">
    <property type="entry name" value="iHD-CE"/>
</dbReference>
<dbReference type="Pfam" id="PF24401">
    <property type="entry name" value="iHD-CE"/>
    <property type="match status" value="1"/>
</dbReference>
<dbReference type="InterPro" id="IPR029030">
    <property type="entry name" value="Caspase-like_dom_sf"/>
</dbReference>
<name>A0ABP6GPC0_9ACTN</name>
<dbReference type="InterPro" id="IPR052039">
    <property type="entry name" value="Caspase-related_regulators"/>
</dbReference>
<dbReference type="Proteomes" id="UP001501842">
    <property type="component" value="Unassembled WGS sequence"/>
</dbReference>
<dbReference type="InterPro" id="IPR020575">
    <property type="entry name" value="Hsp90_N"/>
</dbReference>
<accession>A0ABP6GPC0</accession>
<dbReference type="InterPro" id="IPR056507">
    <property type="entry name" value="wHTH-HSP90_Na-assoc"/>
</dbReference>
<dbReference type="Gene3D" id="3.40.50.1460">
    <property type="match status" value="1"/>
</dbReference>
<dbReference type="PANTHER" id="PTHR22576:SF37">
    <property type="entry name" value="MUCOSA-ASSOCIATED LYMPHOID TISSUE LYMPHOMA TRANSLOCATION PROTEIN 1"/>
    <property type="match status" value="1"/>
</dbReference>
<evidence type="ECO:0000313" key="4">
    <source>
        <dbReference type="EMBL" id="GAA2727822.1"/>
    </source>
</evidence>
<organism evidence="4 5">
    <name type="scientific">Actinocorallia aurantiaca</name>
    <dbReference type="NCBI Taxonomy" id="46204"/>
    <lineage>
        <taxon>Bacteria</taxon>
        <taxon>Bacillati</taxon>
        <taxon>Actinomycetota</taxon>
        <taxon>Actinomycetes</taxon>
        <taxon>Streptosporangiales</taxon>
        <taxon>Thermomonosporaceae</taxon>
        <taxon>Actinocorallia</taxon>
    </lineage>
</organism>
<dbReference type="PRINTS" id="PR00775">
    <property type="entry name" value="HEATSHOCK90"/>
</dbReference>
<proteinExistence type="predicted"/>
<feature type="domain" description="wHTH-Hsp90 Na associated" evidence="3">
    <location>
        <begin position="1545"/>
        <end position="1599"/>
    </location>
</feature>